<name>A0AAF0U2U8_SOLVR</name>
<protein>
    <submittedName>
        <fullName evidence="1">Uncharacterized protein</fullName>
    </submittedName>
</protein>
<reference evidence="1" key="1">
    <citation type="submission" date="2023-08" db="EMBL/GenBank/DDBJ databases">
        <title>A de novo genome assembly of Solanum verrucosum Schlechtendal, a Mexican diploid species geographically isolated from the other diploid A-genome species in potato relatives.</title>
        <authorList>
            <person name="Hosaka K."/>
        </authorList>
    </citation>
    <scope>NUCLEOTIDE SEQUENCE</scope>
    <source>
        <tissue evidence="1">Young leaves</tissue>
    </source>
</reference>
<dbReference type="AlphaFoldDB" id="A0AAF0U2U8"/>
<sequence>MRRMKLSRDALLWICKRLGEASCIKGKSFKTWRCKNISTYIYCSLKFNKYSRFISIIVVNGHELSVIILPENIFNEGRSGLSKKIESFIIKEAGHGTEKQGNSTFMRLRGEESYKEVIQMCKWGAISDRRAENQKETLFEEEGVL</sequence>
<organism evidence="1 2">
    <name type="scientific">Solanum verrucosum</name>
    <dbReference type="NCBI Taxonomy" id="315347"/>
    <lineage>
        <taxon>Eukaryota</taxon>
        <taxon>Viridiplantae</taxon>
        <taxon>Streptophyta</taxon>
        <taxon>Embryophyta</taxon>
        <taxon>Tracheophyta</taxon>
        <taxon>Spermatophyta</taxon>
        <taxon>Magnoliopsida</taxon>
        <taxon>eudicotyledons</taxon>
        <taxon>Gunneridae</taxon>
        <taxon>Pentapetalae</taxon>
        <taxon>asterids</taxon>
        <taxon>lamiids</taxon>
        <taxon>Solanales</taxon>
        <taxon>Solanaceae</taxon>
        <taxon>Solanoideae</taxon>
        <taxon>Solaneae</taxon>
        <taxon>Solanum</taxon>
    </lineage>
</organism>
<dbReference type="SUPFAM" id="SSF101424">
    <property type="entry name" value="Hypothetical protein ST1625"/>
    <property type="match status" value="1"/>
</dbReference>
<gene>
    <name evidence="1" type="ORF">MTR67_031611</name>
</gene>
<evidence type="ECO:0000313" key="2">
    <source>
        <dbReference type="Proteomes" id="UP001234989"/>
    </source>
</evidence>
<accession>A0AAF0U2U8</accession>
<proteinExistence type="predicted"/>
<evidence type="ECO:0000313" key="1">
    <source>
        <dbReference type="EMBL" id="WMV38226.1"/>
    </source>
</evidence>
<dbReference type="InterPro" id="IPR036321">
    <property type="entry name" value="ST1625"/>
</dbReference>
<dbReference type="Proteomes" id="UP001234989">
    <property type="component" value="Chromosome 7"/>
</dbReference>
<keyword evidence="2" id="KW-1185">Reference proteome</keyword>
<dbReference type="EMBL" id="CP133618">
    <property type="protein sequence ID" value="WMV38226.1"/>
    <property type="molecule type" value="Genomic_DNA"/>
</dbReference>